<comment type="caution">
    <text evidence="5">The sequence shown here is derived from an EMBL/GenBank/DDBJ whole genome shotgun (WGS) entry which is preliminary data.</text>
</comment>
<organism evidence="5 6">
    <name type="scientific">Brotaphodocola catenula</name>
    <dbReference type="NCBI Taxonomy" id="2885361"/>
    <lineage>
        <taxon>Bacteria</taxon>
        <taxon>Bacillati</taxon>
        <taxon>Bacillota</taxon>
        <taxon>Clostridia</taxon>
        <taxon>Lachnospirales</taxon>
        <taxon>Lachnospiraceae</taxon>
        <taxon>Brotaphodocola</taxon>
    </lineage>
</organism>
<dbReference type="GO" id="GO:0016887">
    <property type="term" value="F:ATP hydrolysis activity"/>
    <property type="evidence" value="ECO:0007669"/>
    <property type="project" value="InterPro"/>
</dbReference>
<keyword evidence="3" id="KW-0067">ATP-binding</keyword>
<dbReference type="InterPro" id="IPR027417">
    <property type="entry name" value="P-loop_NTPase"/>
</dbReference>
<protein>
    <submittedName>
        <fullName evidence="5">Fe-S cluster assembly ATPase SufC</fullName>
    </submittedName>
</protein>
<dbReference type="Pfam" id="PF00005">
    <property type="entry name" value="ABC_tran"/>
    <property type="match status" value="1"/>
</dbReference>
<accession>A0AAE3DKU1</accession>
<dbReference type="SMART" id="SM00382">
    <property type="entry name" value="AAA"/>
    <property type="match status" value="1"/>
</dbReference>
<dbReference type="InterPro" id="IPR003439">
    <property type="entry name" value="ABC_transporter-like_ATP-bd"/>
</dbReference>
<evidence type="ECO:0000256" key="3">
    <source>
        <dbReference type="ARBA" id="ARBA00022840"/>
    </source>
</evidence>
<reference evidence="5" key="1">
    <citation type="submission" date="2021-10" db="EMBL/GenBank/DDBJ databases">
        <title>Anaerobic single-cell dispensing facilitates the cultivation of human gut bacteria.</title>
        <authorList>
            <person name="Afrizal A."/>
        </authorList>
    </citation>
    <scope>NUCLEOTIDE SEQUENCE</scope>
    <source>
        <strain evidence="5">CLA-AA-H274</strain>
    </source>
</reference>
<proteinExistence type="inferred from homology"/>
<dbReference type="RefSeq" id="WP_177977070.1">
    <property type="nucleotide sequence ID" value="NZ_JAJEPU010000046.1"/>
</dbReference>
<name>A0AAE3DKU1_9FIRM</name>
<feature type="domain" description="ABC transporter" evidence="4">
    <location>
        <begin position="6"/>
        <end position="247"/>
    </location>
</feature>
<dbReference type="EMBL" id="JAJEPU010000046">
    <property type="protein sequence ID" value="MCC2165694.1"/>
    <property type="molecule type" value="Genomic_DNA"/>
</dbReference>
<dbReference type="InterPro" id="IPR017871">
    <property type="entry name" value="ABC_transporter-like_CS"/>
</dbReference>
<evidence type="ECO:0000313" key="6">
    <source>
        <dbReference type="Proteomes" id="UP001198962"/>
    </source>
</evidence>
<dbReference type="Proteomes" id="UP001198962">
    <property type="component" value="Unassembled WGS sequence"/>
</dbReference>
<dbReference type="AlphaFoldDB" id="A0AAE3DKU1"/>
<keyword evidence="6" id="KW-1185">Reference proteome</keyword>
<evidence type="ECO:0000256" key="2">
    <source>
        <dbReference type="ARBA" id="ARBA00022741"/>
    </source>
</evidence>
<dbReference type="Gene3D" id="3.40.50.300">
    <property type="entry name" value="P-loop containing nucleotide triphosphate hydrolases"/>
    <property type="match status" value="1"/>
</dbReference>
<dbReference type="PANTHER" id="PTHR43204:SF1">
    <property type="entry name" value="ABC TRANSPORTER I FAMILY MEMBER 6, CHLOROPLASTIC"/>
    <property type="match status" value="1"/>
</dbReference>
<dbReference type="PROSITE" id="PS50893">
    <property type="entry name" value="ABC_TRANSPORTER_2"/>
    <property type="match status" value="1"/>
</dbReference>
<evidence type="ECO:0000256" key="1">
    <source>
        <dbReference type="ARBA" id="ARBA00006216"/>
    </source>
</evidence>
<dbReference type="InterPro" id="IPR003593">
    <property type="entry name" value="AAA+_ATPase"/>
</dbReference>
<dbReference type="SUPFAM" id="SSF52540">
    <property type="entry name" value="P-loop containing nucleoside triphosphate hydrolases"/>
    <property type="match status" value="1"/>
</dbReference>
<dbReference type="PROSITE" id="PS00211">
    <property type="entry name" value="ABC_TRANSPORTER_1"/>
    <property type="match status" value="1"/>
</dbReference>
<evidence type="ECO:0000313" key="5">
    <source>
        <dbReference type="EMBL" id="MCC2165694.1"/>
    </source>
</evidence>
<comment type="similarity">
    <text evidence="1">Belongs to the ABC transporter superfamily. Ycf16 family.</text>
</comment>
<dbReference type="GO" id="GO:0005524">
    <property type="term" value="F:ATP binding"/>
    <property type="evidence" value="ECO:0007669"/>
    <property type="project" value="UniProtKB-KW"/>
</dbReference>
<gene>
    <name evidence="5" type="primary">sufC</name>
    <name evidence="5" type="ORF">LKD32_12570</name>
</gene>
<keyword evidence="2" id="KW-0547">Nucleotide-binding</keyword>
<dbReference type="NCBIfam" id="TIGR01978">
    <property type="entry name" value="sufC"/>
    <property type="match status" value="1"/>
</dbReference>
<evidence type="ECO:0000259" key="4">
    <source>
        <dbReference type="PROSITE" id="PS50893"/>
    </source>
</evidence>
<dbReference type="CDD" id="cd03217">
    <property type="entry name" value="ABC_FeS_Assembly"/>
    <property type="match status" value="1"/>
</dbReference>
<dbReference type="InterPro" id="IPR010230">
    <property type="entry name" value="FeS-cluster_ATPase_SufC"/>
</dbReference>
<dbReference type="PANTHER" id="PTHR43204">
    <property type="entry name" value="ABC TRANSPORTER I FAMILY MEMBER 6, CHLOROPLASTIC"/>
    <property type="match status" value="1"/>
</dbReference>
<sequence>MSEPILKVDQLTVNVEDKEILHGINLTVNKGETHVLMGPNGAGKSTLGYVLMGNPRYQVSGGSINFKGNDVTKEGADKRAKEGMFLSFQEPLEVPGLSLEGFIRNAVRQQQGGKLKLWAFKKELEKDMGVLQMDEAYAERSLNVGFSGGEKKKAEILQLMMLKPSLAILDETDSGLDVDAVRLVSEGVKEYQKNQEGALLIITHSTRILDALHVDYTHVMVDGRIVATGDGSMVEEINEKGFESYIEMASRK</sequence>